<keyword evidence="1" id="KW-0732">Signal</keyword>
<evidence type="ECO:0008006" key="4">
    <source>
        <dbReference type="Google" id="ProtNLM"/>
    </source>
</evidence>
<protein>
    <recommendedName>
        <fullName evidence="4">Glycine-rich protein</fullName>
    </recommendedName>
</protein>
<accession>A0AAV3PQQ6</accession>
<reference evidence="2 3" key="1">
    <citation type="submission" date="2024-01" db="EMBL/GenBank/DDBJ databases">
        <title>The complete chloroplast genome sequence of Lithospermum erythrorhizon: insights into the phylogenetic relationship among Boraginaceae species and the maternal lineages of purple gromwells.</title>
        <authorList>
            <person name="Okada T."/>
            <person name="Watanabe K."/>
        </authorList>
    </citation>
    <scope>NUCLEOTIDE SEQUENCE [LARGE SCALE GENOMIC DNA]</scope>
</reference>
<dbReference type="AlphaFoldDB" id="A0AAV3PQQ6"/>
<feature type="signal peptide" evidence="1">
    <location>
        <begin position="1"/>
        <end position="19"/>
    </location>
</feature>
<dbReference type="PANTHER" id="PTHR34463">
    <property type="entry name" value="GLYCINE-RICH PROTEIN"/>
    <property type="match status" value="1"/>
</dbReference>
<evidence type="ECO:0000313" key="3">
    <source>
        <dbReference type="Proteomes" id="UP001454036"/>
    </source>
</evidence>
<gene>
    <name evidence="2" type="ORF">LIER_11775</name>
</gene>
<dbReference type="PANTHER" id="PTHR34463:SF12">
    <property type="entry name" value="GLYCINE-RICH PROTEIN"/>
    <property type="match status" value="1"/>
</dbReference>
<comment type="caution">
    <text evidence="2">The sequence shown here is derived from an EMBL/GenBank/DDBJ whole genome shotgun (WGS) entry which is preliminary data.</text>
</comment>
<keyword evidence="3" id="KW-1185">Reference proteome</keyword>
<dbReference type="EMBL" id="BAABME010002204">
    <property type="protein sequence ID" value="GAA0153570.1"/>
    <property type="molecule type" value="Genomic_DNA"/>
</dbReference>
<dbReference type="Proteomes" id="UP001454036">
    <property type="component" value="Unassembled WGS sequence"/>
</dbReference>
<organism evidence="2 3">
    <name type="scientific">Lithospermum erythrorhizon</name>
    <name type="common">Purple gromwell</name>
    <name type="synonym">Lithospermum officinale var. erythrorhizon</name>
    <dbReference type="NCBI Taxonomy" id="34254"/>
    <lineage>
        <taxon>Eukaryota</taxon>
        <taxon>Viridiplantae</taxon>
        <taxon>Streptophyta</taxon>
        <taxon>Embryophyta</taxon>
        <taxon>Tracheophyta</taxon>
        <taxon>Spermatophyta</taxon>
        <taxon>Magnoliopsida</taxon>
        <taxon>eudicotyledons</taxon>
        <taxon>Gunneridae</taxon>
        <taxon>Pentapetalae</taxon>
        <taxon>asterids</taxon>
        <taxon>lamiids</taxon>
        <taxon>Boraginales</taxon>
        <taxon>Boraginaceae</taxon>
        <taxon>Boraginoideae</taxon>
        <taxon>Lithospermeae</taxon>
        <taxon>Lithospermum</taxon>
    </lineage>
</organism>
<name>A0AAV3PQQ6_LITER</name>
<sequence>MASWYVMFVFAIVLVHATARDIPSTKQNVEIVAPQHEEIGNVVTAKEPAAASGVDDEKNFIAYGGIGGFKGIGGYVGVLPALGGVGGIGSYGGIGIGGGIGGAGGVGGLGGVGGAGGMPIGGVVGGIGKGIGGGVVPSP</sequence>
<evidence type="ECO:0000256" key="1">
    <source>
        <dbReference type="SAM" id="SignalP"/>
    </source>
</evidence>
<proteinExistence type="predicted"/>
<evidence type="ECO:0000313" key="2">
    <source>
        <dbReference type="EMBL" id="GAA0153570.1"/>
    </source>
</evidence>
<feature type="chain" id="PRO_5043786061" description="Glycine-rich protein" evidence="1">
    <location>
        <begin position="20"/>
        <end position="139"/>
    </location>
</feature>